<dbReference type="EMBL" id="CM001223">
    <property type="protein sequence ID" value="AES80493.2"/>
    <property type="molecule type" value="Genomic_DNA"/>
</dbReference>
<evidence type="ECO:0000313" key="4">
    <source>
        <dbReference type="Proteomes" id="UP000002051"/>
    </source>
</evidence>
<feature type="transmembrane region" description="Helical" evidence="1">
    <location>
        <begin position="171"/>
        <end position="204"/>
    </location>
</feature>
<reference evidence="2 4" key="1">
    <citation type="journal article" date="2011" name="Nature">
        <title>The Medicago genome provides insight into the evolution of rhizobial symbioses.</title>
        <authorList>
            <person name="Young N.D."/>
            <person name="Debelle F."/>
            <person name="Oldroyd G.E."/>
            <person name="Geurts R."/>
            <person name="Cannon S.B."/>
            <person name="Udvardi M.K."/>
            <person name="Benedito V.A."/>
            <person name="Mayer K.F."/>
            <person name="Gouzy J."/>
            <person name="Schoof H."/>
            <person name="Van de Peer Y."/>
            <person name="Proost S."/>
            <person name="Cook D.R."/>
            <person name="Meyers B.C."/>
            <person name="Spannagl M."/>
            <person name="Cheung F."/>
            <person name="De Mita S."/>
            <person name="Krishnakumar V."/>
            <person name="Gundlach H."/>
            <person name="Zhou S."/>
            <person name="Mudge J."/>
            <person name="Bharti A.K."/>
            <person name="Murray J.D."/>
            <person name="Naoumkina M.A."/>
            <person name="Rosen B."/>
            <person name="Silverstein K.A."/>
            <person name="Tang H."/>
            <person name="Rombauts S."/>
            <person name="Zhao P.X."/>
            <person name="Zhou P."/>
            <person name="Barbe V."/>
            <person name="Bardou P."/>
            <person name="Bechner M."/>
            <person name="Bellec A."/>
            <person name="Berger A."/>
            <person name="Berges H."/>
            <person name="Bidwell S."/>
            <person name="Bisseling T."/>
            <person name="Choisne N."/>
            <person name="Couloux A."/>
            <person name="Denny R."/>
            <person name="Deshpande S."/>
            <person name="Dai X."/>
            <person name="Doyle J.J."/>
            <person name="Dudez A.M."/>
            <person name="Farmer A.D."/>
            <person name="Fouteau S."/>
            <person name="Franken C."/>
            <person name="Gibelin C."/>
            <person name="Gish J."/>
            <person name="Goldstein S."/>
            <person name="Gonzalez A.J."/>
            <person name="Green P.J."/>
            <person name="Hallab A."/>
            <person name="Hartog M."/>
            <person name="Hua A."/>
            <person name="Humphray S.J."/>
            <person name="Jeong D.H."/>
            <person name="Jing Y."/>
            <person name="Jocker A."/>
            <person name="Kenton S.M."/>
            <person name="Kim D.J."/>
            <person name="Klee K."/>
            <person name="Lai H."/>
            <person name="Lang C."/>
            <person name="Lin S."/>
            <person name="Macmil S.L."/>
            <person name="Magdelenat G."/>
            <person name="Matthews L."/>
            <person name="McCorrison J."/>
            <person name="Monaghan E.L."/>
            <person name="Mun J.H."/>
            <person name="Najar F.Z."/>
            <person name="Nicholson C."/>
            <person name="Noirot C."/>
            <person name="O'Bleness M."/>
            <person name="Paule C.R."/>
            <person name="Poulain J."/>
            <person name="Prion F."/>
            <person name="Qin B."/>
            <person name="Qu C."/>
            <person name="Retzel E.F."/>
            <person name="Riddle C."/>
            <person name="Sallet E."/>
            <person name="Samain S."/>
            <person name="Samson N."/>
            <person name="Sanders I."/>
            <person name="Saurat O."/>
            <person name="Scarpelli C."/>
            <person name="Schiex T."/>
            <person name="Segurens B."/>
            <person name="Severin A.J."/>
            <person name="Sherrier D.J."/>
            <person name="Shi R."/>
            <person name="Sims S."/>
            <person name="Singer S.R."/>
            <person name="Sinharoy S."/>
            <person name="Sterck L."/>
            <person name="Viollet A."/>
            <person name="Wang B.B."/>
            <person name="Wang K."/>
            <person name="Wang M."/>
            <person name="Wang X."/>
            <person name="Warfsmann J."/>
            <person name="Weissenbach J."/>
            <person name="White D.D."/>
            <person name="White J.D."/>
            <person name="Wiley G.B."/>
            <person name="Wincker P."/>
            <person name="Xing Y."/>
            <person name="Yang L."/>
            <person name="Yao Z."/>
            <person name="Ying F."/>
            <person name="Zhai J."/>
            <person name="Zhou L."/>
            <person name="Zuber A."/>
            <person name="Denarie J."/>
            <person name="Dixon R.A."/>
            <person name="May G.D."/>
            <person name="Schwartz D.C."/>
            <person name="Rogers J."/>
            <person name="Quetier F."/>
            <person name="Town C.D."/>
            <person name="Roe B.A."/>
        </authorList>
    </citation>
    <scope>NUCLEOTIDE SEQUENCE [LARGE SCALE GENOMIC DNA]</scope>
    <source>
        <strain evidence="2">A17</strain>
        <strain evidence="3 4">cv. Jemalong A17</strain>
    </source>
</reference>
<keyword evidence="1" id="KW-1133">Transmembrane helix</keyword>
<dbReference type="STRING" id="3880.G7KTC5"/>
<dbReference type="AlphaFoldDB" id="G7KTC5"/>
<evidence type="ECO:0000256" key="1">
    <source>
        <dbReference type="SAM" id="Phobius"/>
    </source>
</evidence>
<dbReference type="GO" id="GO:0016567">
    <property type="term" value="P:protein ubiquitination"/>
    <property type="evidence" value="ECO:0000318"/>
    <property type="project" value="GO_Central"/>
</dbReference>
<dbReference type="eggNOG" id="KOG1327">
    <property type="taxonomic scope" value="Eukaryota"/>
</dbReference>
<dbReference type="EnsemblPlants" id="AES80493">
    <property type="protein sequence ID" value="AES80493"/>
    <property type="gene ID" value="MTR_7g081180"/>
</dbReference>
<dbReference type="GO" id="GO:0005634">
    <property type="term" value="C:nucleus"/>
    <property type="evidence" value="ECO:0000318"/>
    <property type="project" value="GO_Central"/>
</dbReference>
<accession>A0A0C3WA43</accession>
<name>G7KTC5_MEDTR</name>
<dbReference type="PaxDb" id="3880-AES80493"/>
<keyword evidence="1" id="KW-0472">Membrane</keyword>
<dbReference type="Proteomes" id="UP000002051">
    <property type="component" value="Unassembled WGS sequence"/>
</dbReference>
<feature type="transmembrane region" description="Helical" evidence="1">
    <location>
        <begin position="224"/>
        <end position="255"/>
    </location>
</feature>
<dbReference type="HOGENOM" id="CLU_998780_0_0_1"/>
<sequence length="279" mass="30977">MSNNISLTRKEAAFALEAFMKIPSQYKYKAAAALGLLGSPKANAPRRVSLPTPRYGSAYLGSPSSTYDNQVQVRNRENVLPLSWKDLRASSLTWNDFIHYTRDSVVNIPPKYHGALLILCGSFLGYQAKSTTAPFEFRFKYSTNAPQSLVLPFGEAFKAFFPEMTQIAKFILCYFLTLMLVVPLQPGLQIFCMLLLISAPFFYFPELVRKASVSGVDVACGGTFKLPLIGFATLGAVGLSLICGLVTLLMVYLSWRFLYKGKSRVRGIEVSLDDLCEIE</sequence>
<reference evidence="2 4" key="2">
    <citation type="journal article" date="2014" name="BMC Genomics">
        <title>An improved genome release (version Mt4.0) for the model legume Medicago truncatula.</title>
        <authorList>
            <person name="Tang H."/>
            <person name="Krishnakumar V."/>
            <person name="Bidwell S."/>
            <person name="Rosen B."/>
            <person name="Chan A."/>
            <person name="Zhou S."/>
            <person name="Gentzbittel L."/>
            <person name="Childs K.L."/>
            <person name="Yandell M."/>
            <person name="Gundlach H."/>
            <person name="Mayer K.F."/>
            <person name="Schwartz D.C."/>
            <person name="Town C.D."/>
        </authorList>
    </citation>
    <scope>GENOME REANNOTATION</scope>
    <source>
        <strain evidence="3 4">cv. Jemalong A17</strain>
    </source>
</reference>
<evidence type="ECO:0000313" key="3">
    <source>
        <dbReference type="EnsemblPlants" id="AES80493"/>
    </source>
</evidence>
<keyword evidence="4" id="KW-1185">Reference proteome</keyword>
<accession>G7KTC5</accession>
<gene>
    <name evidence="2" type="ordered locus">MTR_7g081180</name>
</gene>
<dbReference type="GO" id="GO:0004842">
    <property type="term" value="F:ubiquitin-protein transferase activity"/>
    <property type="evidence" value="ECO:0000318"/>
    <property type="project" value="GO_Central"/>
</dbReference>
<keyword evidence="1 2" id="KW-0812">Transmembrane</keyword>
<organism evidence="2 4">
    <name type="scientific">Medicago truncatula</name>
    <name type="common">Barrel medic</name>
    <name type="synonym">Medicago tribuloides</name>
    <dbReference type="NCBI Taxonomy" id="3880"/>
    <lineage>
        <taxon>Eukaryota</taxon>
        <taxon>Viridiplantae</taxon>
        <taxon>Streptophyta</taxon>
        <taxon>Embryophyta</taxon>
        <taxon>Tracheophyta</taxon>
        <taxon>Spermatophyta</taxon>
        <taxon>Magnoliopsida</taxon>
        <taxon>eudicotyledons</taxon>
        <taxon>Gunneridae</taxon>
        <taxon>Pentapetalae</taxon>
        <taxon>rosids</taxon>
        <taxon>fabids</taxon>
        <taxon>Fabales</taxon>
        <taxon>Fabaceae</taxon>
        <taxon>Papilionoideae</taxon>
        <taxon>50 kb inversion clade</taxon>
        <taxon>NPAAA clade</taxon>
        <taxon>Hologalegina</taxon>
        <taxon>IRL clade</taxon>
        <taxon>Trifolieae</taxon>
        <taxon>Medicago</taxon>
    </lineage>
</organism>
<reference evidence="3" key="3">
    <citation type="submission" date="2015-04" db="UniProtKB">
        <authorList>
            <consortium name="EnsemblPlants"/>
        </authorList>
    </citation>
    <scope>IDENTIFICATION</scope>
    <source>
        <strain evidence="3">cv. Jemalong A17</strain>
    </source>
</reference>
<protein>
    <submittedName>
        <fullName evidence="2">Transmembrane protein, putative</fullName>
    </submittedName>
</protein>
<evidence type="ECO:0000313" key="2">
    <source>
        <dbReference type="EMBL" id="AES80493.2"/>
    </source>
</evidence>
<proteinExistence type="predicted"/>